<sequence length="134" mass="15696">MRYYRVHTADQAYLTKQPRGIFTTIGKLVDAGVLSEAETEEYWNNRRYFEDVLPVPPFYDQGNPDGAITWFKDTAEGNRIWEEMTFYRNMAAKYGVQLYLSECTDIPGEIIYEDDFQIAVKNPRNDIPIQTHQI</sequence>
<evidence type="ECO:0000313" key="2">
    <source>
        <dbReference type="Proteomes" id="UP000682782"/>
    </source>
</evidence>
<gene>
    <name evidence="1" type="ORF">JYE49_12320</name>
</gene>
<protein>
    <submittedName>
        <fullName evidence="1">Uncharacterized protein</fullName>
    </submittedName>
</protein>
<accession>A0AC61N7M5</accession>
<keyword evidence="2" id="KW-1185">Reference proteome</keyword>
<evidence type="ECO:0000313" key="1">
    <source>
        <dbReference type="EMBL" id="QUC66626.1"/>
    </source>
</evidence>
<reference evidence="1" key="1">
    <citation type="submission" date="2021-01" db="EMBL/GenBank/DDBJ databases">
        <title>Complete genome sequence of Clostridiales bacterium R-7.</title>
        <authorList>
            <person name="Mahoney-Kurpe S.C."/>
            <person name="Palevich N."/>
            <person name="Koike S."/>
            <person name="Moon C.D."/>
            <person name="Attwood G.T."/>
        </authorList>
    </citation>
    <scope>NUCLEOTIDE SEQUENCE</scope>
    <source>
        <strain evidence="1">R-7</strain>
    </source>
</reference>
<name>A0AC61N7M5_9FIRM</name>
<organism evidence="1 2">
    <name type="scientific">Aristaeella hokkaidonensis</name>
    <dbReference type="NCBI Taxonomy" id="3046382"/>
    <lineage>
        <taxon>Bacteria</taxon>
        <taxon>Bacillati</taxon>
        <taxon>Bacillota</taxon>
        <taxon>Clostridia</taxon>
        <taxon>Eubacteriales</taxon>
        <taxon>Aristaeellaceae</taxon>
        <taxon>Aristaeella</taxon>
    </lineage>
</organism>
<dbReference type="EMBL" id="CP068393">
    <property type="protein sequence ID" value="QUC66626.1"/>
    <property type="molecule type" value="Genomic_DNA"/>
</dbReference>
<proteinExistence type="predicted"/>
<dbReference type="Proteomes" id="UP000682782">
    <property type="component" value="Chromosome"/>
</dbReference>